<dbReference type="PANTHER" id="PTHR33116:SF70">
    <property type="entry name" value="NON-LTR RETROELEMENT REVERSE TRANSCRIPTASE-LIKE PROTEIN"/>
    <property type="match status" value="1"/>
</dbReference>
<dbReference type="AlphaFoldDB" id="A0AAW2DTL9"/>
<dbReference type="PANTHER" id="PTHR33116">
    <property type="entry name" value="REVERSE TRANSCRIPTASE ZINC-BINDING DOMAIN-CONTAINING PROTEIN-RELATED-RELATED"/>
    <property type="match status" value="1"/>
</dbReference>
<evidence type="ECO:0000313" key="2">
    <source>
        <dbReference type="EMBL" id="KAL0014092.1"/>
    </source>
</evidence>
<evidence type="ECO:0000313" key="3">
    <source>
        <dbReference type="Proteomes" id="UP001459277"/>
    </source>
</evidence>
<dbReference type="InterPro" id="IPR036691">
    <property type="entry name" value="Endo/exonu/phosph_ase_sf"/>
</dbReference>
<reference evidence="2 3" key="1">
    <citation type="submission" date="2024-01" db="EMBL/GenBank/DDBJ databases">
        <title>A telomere-to-telomere, gap-free genome of sweet tea (Lithocarpus litseifolius).</title>
        <authorList>
            <person name="Zhou J."/>
        </authorList>
    </citation>
    <scope>NUCLEOTIDE SEQUENCE [LARGE SCALE GENOMIC DNA]</scope>
    <source>
        <strain evidence="2">Zhou-2022a</strain>
        <tissue evidence="2">Leaf</tissue>
    </source>
</reference>
<dbReference type="PROSITE" id="PS50878">
    <property type="entry name" value="RT_POL"/>
    <property type="match status" value="1"/>
</dbReference>
<protein>
    <recommendedName>
        <fullName evidence="1">Reverse transcriptase domain-containing protein</fullName>
    </recommendedName>
</protein>
<dbReference type="Proteomes" id="UP001459277">
    <property type="component" value="Unassembled WGS sequence"/>
</dbReference>
<dbReference type="InterPro" id="IPR000477">
    <property type="entry name" value="RT_dom"/>
</dbReference>
<evidence type="ECO:0000259" key="1">
    <source>
        <dbReference type="PROSITE" id="PS50878"/>
    </source>
</evidence>
<dbReference type="EMBL" id="JAZDWU010000001">
    <property type="protein sequence ID" value="KAL0014092.1"/>
    <property type="molecule type" value="Genomic_DNA"/>
</dbReference>
<dbReference type="Gene3D" id="3.60.10.10">
    <property type="entry name" value="Endonuclease/exonuclease/phosphatase"/>
    <property type="match status" value="1"/>
</dbReference>
<name>A0AAW2DTL9_9ROSI</name>
<dbReference type="InterPro" id="IPR005135">
    <property type="entry name" value="Endo/exonuclease/phosphatase"/>
</dbReference>
<feature type="domain" description="Reverse transcriptase" evidence="1">
    <location>
        <begin position="467"/>
        <end position="748"/>
    </location>
</feature>
<dbReference type="InterPro" id="IPR043502">
    <property type="entry name" value="DNA/RNA_pol_sf"/>
</dbReference>
<organism evidence="2 3">
    <name type="scientific">Lithocarpus litseifolius</name>
    <dbReference type="NCBI Taxonomy" id="425828"/>
    <lineage>
        <taxon>Eukaryota</taxon>
        <taxon>Viridiplantae</taxon>
        <taxon>Streptophyta</taxon>
        <taxon>Embryophyta</taxon>
        <taxon>Tracheophyta</taxon>
        <taxon>Spermatophyta</taxon>
        <taxon>Magnoliopsida</taxon>
        <taxon>eudicotyledons</taxon>
        <taxon>Gunneridae</taxon>
        <taxon>Pentapetalae</taxon>
        <taxon>rosids</taxon>
        <taxon>fabids</taxon>
        <taxon>Fagales</taxon>
        <taxon>Fagaceae</taxon>
        <taxon>Lithocarpus</taxon>
    </lineage>
</organism>
<proteinExistence type="predicted"/>
<dbReference type="CDD" id="cd01650">
    <property type="entry name" value="RT_nLTR_like"/>
    <property type="match status" value="1"/>
</dbReference>
<dbReference type="Pfam" id="PF00078">
    <property type="entry name" value="RVT_1"/>
    <property type="match status" value="1"/>
</dbReference>
<dbReference type="Pfam" id="PF03372">
    <property type="entry name" value="Exo_endo_phos"/>
    <property type="match status" value="1"/>
</dbReference>
<dbReference type="SUPFAM" id="SSF56672">
    <property type="entry name" value="DNA/RNA polymerases"/>
    <property type="match status" value="1"/>
</dbReference>
<dbReference type="SUPFAM" id="SSF56219">
    <property type="entry name" value="DNase I-like"/>
    <property type="match status" value="1"/>
</dbReference>
<gene>
    <name evidence="2" type="ORF">SO802_001161</name>
</gene>
<dbReference type="GO" id="GO:0003824">
    <property type="term" value="F:catalytic activity"/>
    <property type="evidence" value="ECO:0007669"/>
    <property type="project" value="InterPro"/>
</dbReference>
<keyword evidence="3" id="KW-1185">Reference proteome</keyword>
<comment type="caution">
    <text evidence="2">The sequence shown here is derived from an EMBL/GenBank/DDBJ whole genome shotgun (WGS) entry which is preliminary data.</text>
</comment>
<sequence length="998" mass="114153">MVEVVQLASTDQEIHVEVKVLSSSLSWIFSAIYASPRSEERCILWENLAKVAELQNKPWNSNMVEVVQLASTDQEIHVEVKVLSSSLSWIFSAIYASPRSEERCILWENLAKVAELQNKPWVIAGDFNEPLSEGDKFGGRPVSLSQSLLFKECLDKCNMVDIGFSGPRFTWSNRRDVNNLIQERIDRFFVNPSWCLLYPDAKVSHLTRCHSDHCPVLLETSPGRAVHLSRPFRFQSFWLSDPSFPNVVNQAWRQPRKLPEAIEKFSKEASSWNKNHFGNIFGKKKRIMARLRGVQSALASNPSSPLIELENHLLRELDVVLNQEAELWALKSRINWMVLGYRNTSFYHVSALARRKRNLISTVKNEVGDWLLEEREVMNHFREGFMSLYSTSQEFAVRGIDYHLKWQPKLTDEEKDNINHLVTDEEISTALWSMKAYKAPGPDGLHAGFFQRFWLIVGDSVKEEIKKIFESMKIPEYLNRTNIVLIPKMQGPESINNYRPISLCNSVYKIITKVIVNRIRPFLDKLVSPCQCAFIPGRRGVDNAIIVQEIIHTISKTRGRVGYMAVKIDLEKAYDRLEWSFIRGMLERYNLPDDLIELIMSCVSSVSTSLLFNGGNLDSFCPSRGIRQGDPISSYIFILCMDFLGQLIQEKCEAKKWCPVKASRSGPSFSHLFFADNLVLFAKANSDNCTAIREVLDTFCKLSGQSLSVTKSRVFFSPNVSHENRDVLSDILGFQQTSCLGRYLGFPIKHQGRANQDFNFILDRVKRKLAGWKANLLSMAGRAVLIQASSSTIPAYVMQSNLLPEKVLEGIDTVNRNFLWGSMENSKKMHWVGWKKVTRPKEDGGLGLQTAKGRNTALLAKLNWRIHTESKAPCSKVLKLKYCNRQRLNARNENKLPSSRIWKSLKKGEVIFKKRVKWTPGYESNLNFWNDSWSNFGPLRNLIQGPLTCSSFSLKVKDVRVSGSWNWPIIQMNLPIDIIRELQATPIPITARIEDRLA</sequence>
<accession>A0AAW2DTL9</accession>